<dbReference type="EMBL" id="CP136521">
    <property type="protein sequence ID" value="WOD45021.1"/>
    <property type="molecule type" value="Genomic_DNA"/>
</dbReference>
<protein>
    <recommendedName>
        <fullName evidence="3">Outer membrane protein beta-barrel domain-containing protein</fullName>
    </recommendedName>
</protein>
<dbReference type="RefSeq" id="WP_316984678.1">
    <property type="nucleotide sequence ID" value="NZ_CP136521.1"/>
</dbReference>
<accession>A0AA97EQ31</accession>
<evidence type="ECO:0008006" key="3">
    <source>
        <dbReference type="Google" id="ProtNLM"/>
    </source>
</evidence>
<gene>
    <name evidence="1" type="ORF">RNZ46_07080</name>
</gene>
<dbReference type="AlphaFoldDB" id="A0AA97EQ31"/>
<dbReference type="KEGG" id="hws:RNZ46_07080"/>
<evidence type="ECO:0000313" key="1">
    <source>
        <dbReference type="EMBL" id="WOD45021.1"/>
    </source>
</evidence>
<reference evidence="2" key="1">
    <citation type="submission" date="2024-06" db="EMBL/GenBank/DDBJ databases">
        <title>Hwangdonia haimaensis gen. nov., sp. nov., a member of the family Flavobacteriaceae isolated from the haima cold seep.</title>
        <authorList>
            <person name="Li J."/>
        </authorList>
    </citation>
    <scope>NUCLEOTIDE SEQUENCE [LARGE SCALE GENOMIC DNA]</scope>
    <source>
        <strain evidence="2">SCSIO 19198</strain>
    </source>
</reference>
<proteinExistence type="predicted"/>
<name>A0AA97EQ31_9FLAO</name>
<evidence type="ECO:0000313" key="2">
    <source>
        <dbReference type="Proteomes" id="UP001302486"/>
    </source>
</evidence>
<organism evidence="1 2">
    <name type="scientific">Hwangdonia lutea</name>
    <dbReference type="NCBI Taxonomy" id="3075823"/>
    <lineage>
        <taxon>Bacteria</taxon>
        <taxon>Pseudomonadati</taxon>
        <taxon>Bacteroidota</taxon>
        <taxon>Flavobacteriia</taxon>
        <taxon>Flavobacteriales</taxon>
        <taxon>Flavobacteriaceae</taxon>
        <taxon>Hwangdonia</taxon>
    </lineage>
</organism>
<dbReference type="Proteomes" id="UP001302486">
    <property type="component" value="Chromosome"/>
</dbReference>
<sequence length="229" mass="25420">MNNNGFFLLVALTLCFVTKSFSQKGHYRIQNGFGIGGGMTQFNITTDNFTTNSSHGFLGGMSSTVNIPTRWYDISFGMQLSENRVEISARPTPLSSSNPNEFITYKMFAAQVAMLMHIKVVPDFVTIDLGPMLQYNGKLELKDEAKKGYYINNYNNLMAKDITNISQFNINGAIGASVGIKNVKLKAQYIYGFTNILKKLNSENLDASDGDSKFKGNQTMLVLGAMVYF</sequence>
<keyword evidence="2" id="KW-1185">Reference proteome</keyword>